<evidence type="ECO:0000256" key="1">
    <source>
        <dbReference type="SAM" id="Phobius"/>
    </source>
</evidence>
<evidence type="ECO:0000313" key="2">
    <source>
        <dbReference type="EMBL" id="KZP30652.1"/>
    </source>
</evidence>
<sequence length="220" mass="24221">MRCVSHPSWSLPSISSTDQHELLHDCDITGVKSQYPVGVPADLADVQQVSSLVYFTCIVALAWDWVMSVPDEYQILYVFAAVSNCQTMMYVITFLAILALNTHNLLFFRVRAVYGNSHRITAFGMCYIAEFGVSLCEPLHYTLKSCTADDDGGDIMLSATNQSPFTQSLLLFYPPEVLMVCARSALGQLGVKCKMGEAMGGGAQRQWVGGYDRCNVMSKG</sequence>
<name>A0A166TIP8_9AGAM</name>
<gene>
    <name evidence="2" type="ORF">FIBSPDRAFT_1037938</name>
</gene>
<accession>A0A166TIP8</accession>
<keyword evidence="1" id="KW-0472">Membrane</keyword>
<feature type="transmembrane region" description="Helical" evidence="1">
    <location>
        <begin position="52"/>
        <end position="69"/>
    </location>
</feature>
<feature type="transmembrane region" description="Helical" evidence="1">
    <location>
        <begin position="75"/>
        <end position="100"/>
    </location>
</feature>
<dbReference type="EMBL" id="KV417492">
    <property type="protein sequence ID" value="KZP30652.1"/>
    <property type="molecule type" value="Genomic_DNA"/>
</dbReference>
<keyword evidence="1" id="KW-0812">Transmembrane</keyword>
<protein>
    <submittedName>
        <fullName evidence="2">Uncharacterized protein</fullName>
    </submittedName>
</protein>
<keyword evidence="3" id="KW-1185">Reference proteome</keyword>
<proteinExistence type="predicted"/>
<dbReference type="OrthoDB" id="539158at2759"/>
<reference evidence="2 3" key="1">
    <citation type="journal article" date="2016" name="Mol. Biol. Evol.">
        <title>Comparative Genomics of Early-Diverging Mushroom-Forming Fungi Provides Insights into the Origins of Lignocellulose Decay Capabilities.</title>
        <authorList>
            <person name="Nagy L.G."/>
            <person name="Riley R."/>
            <person name="Tritt A."/>
            <person name="Adam C."/>
            <person name="Daum C."/>
            <person name="Floudas D."/>
            <person name="Sun H."/>
            <person name="Yadav J.S."/>
            <person name="Pangilinan J."/>
            <person name="Larsson K.H."/>
            <person name="Matsuura K."/>
            <person name="Barry K."/>
            <person name="Labutti K."/>
            <person name="Kuo R."/>
            <person name="Ohm R.A."/>
            <person name="Bhattacharya S.S."/>
            <person name="Shirouzu T."/>
            <person name="Yoshinaga Y."/>
            <person name="Martin F.M."/>
            <person name="Grigoriev I.V."/>
            <person name="Hibbett D.S."/>
        </authorList>
    </citation>
    <scope>NUCLEOTIDE SEQUENCE [LARGE SCALE GENOMIC DNA]</scope>
    <source>
        <strain evidence="2 3">CBS 109695</strain>
    </source>
</reference>
<keyword evidence="1" id="KW-1133">Transmembrane helix</keyword>
<dbReference type="AlphaFoldDB" id="A0A166TIP8"/>
<dbReference type="Proteomes" id="UP000076532">
    <property type="component" value="Unassembled WGS sequence"/>
</dbReference>
<evidence type="ECO:0000313" key="3">
    <source>
        <dbReference type="Proteomes" id="UP000076532"/>
    </source>
</evidence>
<organism evidence="2 3">
    <name type="scientific">Athelia psychrophila</name>
    <dbReference type="NCBI Taxonomy" id="1759441"/>
    <lineage>
        <taxon>Eukaryota</taxon>
        <taxon>Fungi</taxon>
        <taxon>Dikarya</taxon>
        <taxon>Basidiomycota</taxon>
        <taxon>Agaricomycotina</taxon>
        <taxon>Agaricomycetes</taxon>
        <taxon>Agaricomycetidae</taxon>
        <taxon>Atheliales</taxon>
        <taxon>Atheliaceae</taxon>
        <taxon>Athelia</taxon>
    </lineage>
</organism>